<proteinExistence type="predicted"/>
<keyword evidence="3" id="KW-1185">Reference proteome</keyword>
<dbReference type="EnsemblMetazoa" id="AMEM009859-RA">
    <property type="protein sequence ID" value="AMEM009859-PA"/>
    <property type="gene ID" value="AMEM009859"/>
</dbReference>
<dbReference type="VEuPathDB" id="VectorBase:AMEM009859"/>
<dbReference type="Proteomes" id="UP000075903">
    <property type="component" value="Unassembled WGS sequence"/>
</dbReference>
<sequence length="106" mass="11832">MLICNPLISCKNVEEEKKKEEANIGNQRYAEQAQTPLLSGAVTAWPGRRSEPAEPMNGTAAPLQNPIPRPDRKLRFVQKGAHTTYCALRALNDVRCNCRSLLPNFL</sequence>
<evidence type="ECO:0000313" key="2">
    <source>
        <dbReference type="EnsemblMetazoa" id="AMEM009859-PA"/>
    </source>
</evidence>
<accession>A0A182V6V7</accession>
<evidence type="ECO:0000313" key="3">
    <source>
        <dbReference type="Proteomes" id="UP000075903"/>
    </source>
</evidence>
<dbReference type="AlphaFoldDB" id="A0A182V6V7"/>
<feature type="region of interest" description="Disordered" evidence="1">
    <location>
        <begin position="47"/>
        <end position="70"/>
    </location>
</feature>
<protein>
    <submittedName>
        <fullName evidence="2">Uncharacterized protein</fullName>
    </submittedName>
</protein>
<organism evidence="2 3">
    <name type="scientific">Anopheles merus</name>
    <name type="common">Mosquito</name>
    <dbReference type="NCBI Taxonomy" id="30066"/>
    <lineage>
        <taxon>Eukaryota</taxon>
        <taxon>Metazoa</taxon>
        <taxon>Ecdysozoa</taxon>
        <taxon>Arthropoda</taxon>
        <taxon>Hexapoda</taxon>
        <taxon>Insecta</taxon>
        <taxon>Pterygota</taxon>
        <taxon>Neoptera</taxon>
        <taxon>Endopterygota</taxon>
        <taxon>Diptera</taxon>
        <taxon>Nematocera</taxon>
        <taxon>Culicoidea</taxon>
        <taxon>Culicidae</taxon>
        <taxon>Anophelinae</taxon>
        <taxon>Anopheles</taxon>
    </lineage>
</organism>
<reference evidence="2" key="1">
    <citation type="submission" date="2020-05" db="UniProtKB">
        <authorList>
            <consortium name="EnsemblMetazoa"/>
        </authorList>
    </citation>
    <scope>IDENTIFICATION</scope>
    <source>
        <strain evidence="2">MAF</strain>
    </source>
</reference>
<name>A0A182V6V7_ANOME</name>
<evidence type="ECO:0000256" key="1">
    <source>
        <dbReference type="SAM" id="MobiDB-lite"/>
    </source>
</evidence>